<feature type="region of interest" description="Disordered" evidence="1">
    <location>
        <begin position="214"/>
        <end position="268"/>
    </location>
</feature>
<dbReference type="Gene3D" id="3.10.350.10">
    <property type="entry name" value="LysM domain"/>
    <property type="match status" value="1"/>
</dbReference>
<keyword evidence="4" id="KW-1185">Reference proteome</keyword>
<dbReference type="Proteomes" id="UP000297982">
    <property type="component" value="Unassembled WGS sequence"/>
</dbReference>
<reference evidence="3 4" key="1">
    <citation type="journal article" date="2003" name="Int. J. Syst. Evol. Microbiol.">
        <title>Halobacillus salinus sp. nov., isolated from a salt lake on the coast of the East Sea in Korea.</title>
        <authorList>
            <person name="Yoon J.H."/>
            <person name="Kang K.H."/>
            <person name="Park Y.H."/>
        </authorList>
    </citation>
    <scope>NUCLEOTIDE SEQUENCE [LARGE SCALE GENOMIC DNA]</scope>
    <source>
        <strain evidence="3 4">HSL-3</strain>
    </source>
</reference>
<evidence type="ECO:0000259" key="2">
    <source>
        <dbReference type="PROSITE" id="PS51782"/>
    </source>
</evidence>
<name>A0A4Z0H166_9BACI</name>
<sequence>MQNQENVFSFYLDESVWFKEGQGVRELIGISLEPEITIEERGNEVCLKGTVQLAGEYLAVDSQEKEESFNSSVRVIDHVEIGEEGEHQFIHAFPVEVTVPLDRVTSLDEVFVDIEAFDYEIPANNQLRLHAQLNINGIEPQSSQQQATNDETFDQSTTIGPYNMPKETKKQEPLFPEREAPVVQLNTESEEESGRWLYKKSQSFSEFFGHEKQEEATFDVTSQESVSIEESSSSSQESTPESSSESKVESSSHESSEKEAPSGMDGIKQIFKHLFPNREDTYTQMKMYIAQEQETLQSIAEKYDVSVKQLERVNRSDAEDVSPGEIVYIPN</sequence>
<feature type="domain" description="LysM" evidence="2">
    <location>
        <begin position="286"/>
        <end position="329"/>
    </location>
</feature>
<dbReference type="InterPro" id="IPR018392">
    <property type="entry name" value="LysM"/>
</dbReference>
<dbReference type="InterPro" id="IPR036779">
    <property type="entry name" value="LysM_dom_sf"/>
</dbReference>
<dbReference type="STRING" id="192814.GCA_900166575_01095"/>
<feature type="compositionally biased region" description="Polar residues" evidence="1">
    <location>
        <begin position="140"/>
        <end position="160"/>
    </location>
</feature>
<dbReference type="RefSeq" id="WP_135326733.1">
    <property type="nucleotide sequence ID" value="NZ_SRJC01000001.1"/>
</dbReference>
<dbReference type="InterPro" id="IPR014256">
    <property type="entry name" value="Spore_VI_D"/>
</dbReference>
<dbReference type="InterPro" id="IPR048862">
    <property type="entry name" value="SPOCS_spoVID_N"/>
</dbReference>
<protein>
    <submittedName>
        <fullName evidence="3">Stage VI sporulation protein D</fullName>
    </submittedName>
</protein>
<dbReference type="SMART" id="SM00257">
    <property type="entry name" value="LysM"/>
    <property type="match status" value="1"/>
</dbReference>
<dbReference type="NCBIfam" id="TIGR02907">
    <property type="entry name" value="spore_VI_D"/>
    <property type="match status" value="1"/>
</dbReference>
<proteinExistence type="predicted"/>
<feature type="compositionally biased region" description="Basic and acidic residues" evidence="1">
    <location>
        <begin position="244"/>
        <end position="260"/>
    </location>
</feature>
<feature type="compositionally biased region" description="Low complexity" evidence="1">
    <location>
        <begin position="221"/>
        <end position="243"/>
    </location>
</feature>
<evidence type="ECO:0000313" key="3">
    <source>
        <dbReference type="EMBL" id="TGB04148.1"/>
    </source>
</evidence>
<accession>A0A4Z0H166</accession>
<dbReference type="Pfam" id="PF01476">
    <property type="entry name" value="LysM"/>
    <property type="match status" value="1"/>
</dbReference>
<dbReference type="PROSITE" id="PS51782">
    <property type="entry name" value="LYSM"/>
    <property type="match status" value="1"/>
</dbReference>
<dbReference type="AlphaFoldDB" id="A0A4Z0H166"/>
<comment type="caution">
    <text evidence="3">The sequence shown here is derived from an EMBL/GenBank/DDBJ whole genome shotgun (WGS) entry which is preliminary data.</text>
</comment>
<dbReference type="CDD" id="cd00118">
    <property type="entry name" value="LysM"/>
    <property type="match status" value="1"/>
</dbReference>
<feature type="compositionally biased region" description="Basic and acidic residues" evidence="1">
    <location>
        <begin position="166"/>
        <end position="180"/>
    </location>
</feature>
<dbReference type="EMBL" id="SRJC01000001">
    <property type="protein sequence ID" value="TGB04148.1"/>
    <property type="molecule type" value="Genomic_DNA"/>
</dbReference>
<feature type="region of interest" description="Disordered" evidence="1">
    <location>
        <begin position="140"/>
        <end position="195"/>
    </location>
</feature>
<evidence type="ECO:0000313" key="4">
    <source>
        <dbReference type="Proteomes" id="UP000297982"/>
    </source>
</evidence>
<dbReference type="Pfam" id="PF20918">
    <property type="entry name" value="SPOCS_spoVID-N"/>
    <property type="match status" value="1"/>
</dbReference>
<gene>
    <name evidence="3" type="primary">spoVID</name>
    <name evidence="3" type="ORF">E4663_03845</name>
</gene>
<dbReference type="SUPFAM" id="SSF54106">
    <property type="entry name" value="LysM domain"/>
    <property type="match status" value="1"/>
</dbReference>
<evidence type="ECO:0000256" key="1">
    <source>
        <dbReference type="SAM" id="MobiDB-lite"/>
    </source>
</evidence>
<organism evidence="3 4">
    <name type="scientific">Halobacillus salinus</name>
    <dbReference type="NCBI Taxonomy" id="192814"/>
    <lineage>
        <taxon>Bacteria</taxon>
        <taxon>Bacillati</taxon>
        <taxon>Bacillota</taxon>
        <taxon>Bacilli</taxon>
        <taxon>Bacillales</taxon>
        <taxon>Bacillaceae</taxon>
        <taxon>Halobacillus</taxon>
    </lineage>
</organism>